<reference evidence="1" key="1">
    <citation type="submission" date="2015-05" db="UniProtKB">
        <authorList>
            <consortium name="EnsemblMetazoa"/>
        </authorList>
    </citation>
    <scope>IDENTIFICATION</scope>
</reference>
<evidence type="ECO:0000313" key="2">
    <source>
        <dbReference type="Proteomes" id="UP000015103"/>
    </source>
</evidence>
<dbReference type="VEuPathDB" id="VectorBase:RPRC008909"/>
<keyword evidence="2" id="KW-1185">Reference proteome</keyword>
<name>T1HXY9_RHOPR</name>
<dbReference type="AlphaFoldDB" id="T1HXY9"/>
<dbReference type="EnsemblMetazoa" id="RPRC008909-RA">
    <property type="protein sequence ID" value="RPRC008909-PA"/>
    <property type="gene ID" value="RPRC008909"/>
</dbReference>
<sequence length="253" mass="29263">MELNVETMSALLDSKFELFRSSLPSKEDFKTLESKLDVLVLENQVLKKEIQEMKERENKMNDTIEYLINKSKIRNLVFRGVVTTRHGNAVDTVGEICHEILGVENAQINKAFEIKKKNVNNIIVAEFTREETTYDILKNASKLKGSGIIIHRDVSDRTKRKKRCLLQLRRKIIEVESQAKIKMRDSFFIYNDRRFVWDLEDGLKCAGVNGAVVLKQIMGNGFKKELEDSIKEIQEAERQYEQKAGEGPLNKPR</sequence>
<dbReference type="Proteomes" id="UP000015103">
    <property type="component" value="Unassembled WGS sequence"/>
</dbReference>
<organism evidence="1 2">
    <name type="scientific">Rhodnius prolixus</name>
    <name type="common">Triatomid bug</name>
    <dbReference type="NCBI Taxonomy" id="13249"/>
    <lineage>
        <taxon>Eukaryota</taxon>
        <taxon>Metazoa</taxon>
        <taxon>Ecdysozoa</taxon>
        <taxon>Arthropoda</taxon>
        <taxon>Hexapoda</taxon>
        <taxon>Insecta</taxon>
        <taxon>Pterygota</taxon>
        <taxon>Neoptera</taxon>
        <taxon>Paraneoptera</taxon>
        <taxon>Hemiptera</taxon>
        <taxon>Heteroptera</taxon>
        <taxon>Panheteroptera</taxon>
        <taxon>Cimicomorpha</taxon>
        <taxon>Reduviidae</taxon>
        <taxon>Triatominae</taxon>
        <taxon>Rhodnius</taxon>
    </lineage>
</organism>
<evidence type="ECO:0000313" key="1">
    <source>
        <dbReference type="EnsemblMetazoa" id="RPRC008909-PA"/>
    </source>
</evidence>
<proteinExistence type="predicted"/>
<protein>
    <submittedName>
        <fullName evidence="1">Uncharacterized protein</fullName>
    </submittedName>
</protein>
<dbReference type="InParanoid" id="T1HXY9"/>
<accession>T1HXY9</accession>
<dbReference type="EMBL" id="ACPB03035246">
    <property type="status" value="NOT_ANNOTATED_CDS"/>
    <property type="molecule type" value="Genomic_DNA"/>
</dbReference>
<dbReference type="HOGENOM" id="CLU_1099680_0_0_1"/>